<reference evidence="5 6" key="1">
    <citation type="submission" date="2018-11" db="EMBL/GenBank/DDBJ databases">
        <title>Genomic Encyclopedia of Type Strains, Phase IV (KMG-IV): sequencing the most valuable type-strain genomes for metagenomic binning, comparative biology and taxonomic classification.</title>
        <authorList>
            <person name="Goeker M."/>
        </authorList>
    </citation>
    <scope>NUCLEOTIDE SEQUENCE [LARGE SCALE GENOMIC DNA]</scope>
    <source>
        <strain evidence="5 6">DSM 29158</strain>
    </source>
</reference>
<accession>A0A3N5CJV4</accession>
<dbReference type="GO" id="GO:0043565">
    <property type="term" value="F:sequence-specific DNA binding"/>
    <property type="evidence" value="ECO:0007669"/>
    <property type="project" value="InterPro"/>
</dbReference>
<sequence length="282" mass="32755">MKHIQNVQRTITYIEDHLIEYIDINALTKELNITYKTITEQFTAVVGLDIEEYINQRRLTECLKDIKLGHLKMTEIAHKYQYANIDQFTDHFKSFHHVSPIRSKQKGVKTNYLSPLSVSLDVRPLDHIHYEIISPPPLNITGVKISVSKSEYLDVNLKYNFLLNIKKSGILDDILTLYDGHIEGIFIITIPLGDYIEYMIGVSSKTPSNRFEYETLYPHRYSVFELVGPLKHATQDALDFAYQQWSIKSGFNIIDDITIERITFDATIDHPEHIAELWLPIE</sequence>
<dbReference type="InterPro" id="IPR009057">
    <property type="entry name" value="Homeodomain-like_sf"/>
</dbReference>
<dbReference type="InterPro" id="IPR018060">
    <property type="entry name" value="HTH_AraC"/>
</dbReference>
<dbReference type="SUPFAM" id="SSF55136">
    <property type="entry name" value="Probable bacterial effector-binding domain"/>
    <property type="match status" value="1"/>
</dbReference>
<organism evidence="5 6">
    <name type="scientific">Abyssicoccus albus</name>
    <dbReference type="NCBI Taxonomy" id="1817405"/>
    <lineage>
        <taxon>Bacteria</taxon>
        <taxon>Bacillati</taxon>
        <taxon>Bacillota</taxon>
        <taxon>Bacilli</taxon>
        <taxon>Bacillales</taxon>
        <taxon>Abyssicoccaceae</taxon>
    </lineage>
</organism>
<dbReference type="InterPro" id="IPR011256">
    <property type="entry name" value="Reg_factor_effector_dom_sf"/>
</dbReference>
<dbReference type="Gene3D" id="1.10.10.60">
    <property type="entry name" value="Homeodomain-like"/>
    <property type="match status" value="1"/>
</dbReference>
<feature type="domain" description="HTH araC/xylS-type" evidence="4">
    <location>
        <begin position="8"/>
        <end position="106"/>
    </location>
</feature>
<dbReference type="Proteomes" id="UP000277108">
    <property type="component" value="Unassembled WGS sequence"/>
</dbReference>
<dbReference type="InterPro" id="IPR050959">
    <property type="entry name" value="MarA-like"/>
</dbReference>
<dbReference type="SMART" id="SM00342">
    <property type="entry name" value="HTH_ARAC"/>
    <property type="match status" value="1"/>
</dbReference>
<keyword evidence="2" id="KW-0238">DNA-binding</keyword>
<dbReference type="Gene3D" id="3.20.80.10">
    <property type="entry name" value="Regulatory factor, effector binding domain"/>
    <property type="match status" value="1"/>
</dbReference>
<dbReference type="EMBL" id="RKRK01000002">
    <property type="protein sequence ID" value="RPF58061.1"/>
    <property type="molecule type" value="Genomic_DNA"/>
</dbReference>
<evidence type="ECO:0000256" key="3">
    <source>
        <dbReference type="ARBA" id="ARBA00023163"/>
    </source>
</evidence>
<evidence type="ECO:0000313" key="5">
    <source>
        <dbReference type="EMBL" id="RPF58061.1"/>
    </source>
</evidence>
<dbReference type="RefSeq" id="WP_123807545.1">
    <property type="nucleotide sequence ID" value="NZ_RKRK01000002.1"/>
</dbReference>
<dbReference type="Pfam" id="PF12833">
    <property type="entry name" value="HTH_18"/>
    <property type="match status" value="1"/>
</dbReference>
<dbReference type="OrthoDB" id="9801123at2"/>
<dbReference type="GO" id="GO:0003700">
    <property type="term" value="F:DNA-binding transcription factor activity"/>
    <property type="evidence" value="ECO:0007669"/>
    <property type="project" value="InterPro"/>
</dbReference>
<dbReference type="AlphaFoldDB" id="A0A3N5CJV4"/>
<proteinExistence type="predicted"/>
<name>A0A3N5CJV4_9BACL</name>
<gene>
    <name evidence="5" type="ORF">EDD62_0699</name>
</gene>
<evidence type="ECO:0000313" key="6">
    <source>
        <dbReference type="Proteomes" id="UP000277108"/>
    </source>
</evidence>
<dbReference type="PANTHER" id="PTHR47504">
    <property type="entry name" value="RIGHT ORIGIN-BINDING PROTEIN"/>
    <property type="match status" value="1"/>
</dbReference>
<keyword evidence="1" id="KW-0805">Transcription regulation</keyword>
<protein>
    <submittedName>
        <fullName evidence="5">AraC family transcriptional regulator</fullName>
    </submittedName>
</protein>
<keyword evidence="6" id="KW-1185">Reference proteome</keyword>
<evidence type="ECO:0000256" key="2">
    <source>
        <dbReference type="ARBA" id="ARBA00023125"/>
    </source>
</evidence>
<evidence type="ECO:0000259" key="4">
    <source>
        <dbReference type="PROSITE" id="PS01124"/>
    </source>
</evidence>
<dbReference type="PANTHER" id="PTHR47504:SF5">
    <property type="entry name" value="RIGHT ORIGIN-BINDING PROTEIN"/>
    <property type="match status" value="1"/>
</dbReference>
<evidence type="ECO:0000256" key="1">
    <source>
        <dbReference type="ARBA" id="ARBA00023015"/>
    </source>
</evidence>
<keyword evidence="3" id="KW-0804">Transcription</keyword>
<dbReference type="SUPFAM" id="SSF46689">
    <property type="entry name" value="Homeodomain-like"/>
    <property type="match status" value="1"/>
</dbReference>
<comment type="caution">
    <text evidence="5">The sequence shown here is derived from an EMBL/GenBank/DDBJ whole genome shotgun (WGS) entry which is preliminary data.</text>
</comment>
<dbReference type="PROSITE" id="PS01124">
    <property type="entry name" value="HTH_ARAC_FAMILY_2"/>
    <property type="match status" value="1"/>
</dbReference>